<organism evidence="2 3">
    <name type="scientific">Streptomyces indiaensis</name>
    <dbReference type="NCBI Taxonomy" id="284033"/>
    <lineage>
        <taxon>Bacteria</taxon>
        <taxon>Bacillati</taxon>
        <taxon>Actinomycetota</taxon>
        <taxon>Actinomycetes</taxon>
        <taxon>Kitasatosporales</taxon>
        <taxon>Streptomycetaceae</taxon>
        <taxon>Streptomyces</taxon>
    </lineage>
</organism>
<evidence type="ECO:0000313" key="3">
    <source>
        <dbReference type="Proteomes" id="UP001501474"/>
    </source>
</evidence>
<keyword evidence="3" id="KW-1185">Reference proteome</keyword>
<sequence>MLGEGDLLAAEGGQGEVGDLEVLSVLDSRHCELLLGVWVEGGYGWSARRRTQGCPKEDTGMPAYAQRSPSEALSPSAGPLGTARPPSAATSGSVPSYTGRGGDPQSVGEHIEPIM</sequence>
<protein>
    <submittedName>
        <fullName evidence="2">Uncharacterized protein</fullName>
    </submittedName>
</protein>
<comment type="caution">
    <text evidence="2">The sequence shown here is derived from an EMBL/GenBank/DDBJ whole genome shotgun (WGS) entry which is preliminary data.</text>
</comment>
<reference evidence="2 3" key="1">
    <citation type="journal article" date="2019" name="Int. J. Syst. Evol. Microbiol.">
        <title>The Global Catalogue of Microorganisms (GCM) 10K type strain sequencing project: providing services to taxonomists for standard genome sequencing and annotation.</title>
        <authorList>
            <consortium name="The Broad Institute Genomics Platform"/>
            <consortium name="The Broad Institute Genome Sequencing Center for Infectious Disease"/>
            <person name="Wu L."/>
            <person name="Ma J."/>
        </authorList>
    </citation>
    <scope>NUCLEOTIDE SEQUENCE [LARGE SCALE GENOMIC DNA]</scope>
    <source>
        <strain evidence="2 3">JCM 3053</strain>
    </source>
</reference>
<name>A0ABN3EEP0_9ACTN</name>
<evidence type="ECO:0000256" key="1">
    <source>
        <dbReference type="SAM" id="MobiDB-lite"/>
    </source>
</evidence>
<feature type="region of interest" description="Disordered" evidence="1">
    <location>
        <begin position="48"/>
        <end position="115"/>
    </location>
</feature>
<dbReference type="Proteomes" id="UP001501474">
    <property type="component" value="Unassembled WGS sequence"/>
</dbReference>
<dbReference type="EMBL" id="BAAART010000167">
    <property type="protein sequence ID" value="GAA2255714.1"/>
    <property type="molecule type" value="Genomic_DNA"/>
</dbReference>
<proteinExistence type="predicted"/>
<accession>A0ABN3EEP0</accession>
<evidence type="ECO:0000313" key="2">
    <source>
        <dbReference type="EMBL" id="GAA2255714.1"/>
    </source>
</evidence>
<gene>
    <name evidence="2" type="ORF">GCM10010104_60940</name>
</gene>